<reference evidence="24" key="1">
    <citation type="journal article" date="2018" name="Nat. Microbiol.">
        <title>Leveraging single-cell genomics to expand the fungal tree of life.</title>
        <authorList>
            <person name="Ahrendt S.R."/>
            <person name="Quandt C.A."/>
            <person name="Ciobanu D."/>
            <person name="Clum A."/>
            <person name="Salamov A."/>
            <person name="Andreopoulos B."/>
            <person name="Cheng J.F."/>
            <person name="Woyke T."/>
            <person name="Pelin A."/>
            <person name="Henrissat B."/>
            <person name="Reynolds N.K."/>
            <person name="Benny G.L."/>
            <person name="Smith M.E."/>
            <person name="James T.Y."/>
            <person name="Grigoriev I.V."/>
        </authorList>
    </citation>
    <scope>NUCLEOTIDE SEQUENCE [LARGE SCALE GENOMIC DNA]</scope>
</reference>
<dbReference type="GO" id="GO:0005759">
    <property type="term" value="C:mitochondrial matrix"/>
    <property type="evidence" value="ECO:0007669"/>
    <property type="project" value="UniProtKB-SubCell"/>
</dbReference>
<evidence type="ECO:0000256" key="22">
    <source>
        <dbReference type="PIRSR" id="PIRSR038895-2"/>
    </source>
</evidence>
<dbReference type="Gene3D" id="3.90.190.20">
    <property type="entry name" value="Mur ligase, C-terminal domain"/>
    <property type="match status" value="1"/>
</dbReference>
<dbReference type="SUPFAM" id="SSF53244">
    <property type="entry name" value="MurD-like peptide ligases, peptide-binding domain"/>
    <property type="match status" value="1"/>
</dbReference>
<keyword evidence="10 23" id="KW-0436">Ligase</keyword>
<keyword evidence="14 21" id="KW-0067">ATP-binding</keyword>
<feature type="non-terminal residue" evidence="23">
    <location>
        <position position="1"/>
    </location>
</feature>
<dbReference type="PANTHER" id="PTHR11136:SF5">
    <property type="entry name" value="FOLYLPOLYGLUTAMATE SYNTHASE, MITOCHONDRIAL"/>
    <property type="match status" value="1"/>
</dbReference>
<dbReference type="GO" id="GO:0005829">
    <property type="term" value="C:cytosol"/>
    <property type="evidence" value="ECO:0007669"/>
    <property type="project" value="TreeGrafter"/>
</dbReference>
<evidence type="ECO:0000313" key="24">
    <source>
        <dbReference type="Proteomes" id="UP000269721"/>
    </source>
</evidence>
<comment type="subcellular location">
    <subcellularLocation>
        <location evidence="4">Cytoplasm</location>
    </subcellularLocation>
    <subcellularLocation>
        <location evidence="2">Mitochondrion inner membrane</location>
    </subcellularLocation>
    <subcellularLocation>
        <location evidence="3">Mitochondrion matrix</location>
    </subcellularLocation>
</comment>
<evidence type="ECO:0000256" key="2">
    <source>
        <dbReference type="ARBA" id="ARBA00004273"/>
    </source>
</evidence>
<feature type="binding site" evidence="22">
    <location>
        <position position="95"/>
    </location>
    <ligand>
        <name>Mg(2+)</name>
        <dbReference type="ChEBI" id="CHEBI:18420"/>
        <label>1</label>
    </ligand>
</feature>
<dbReference type="EMBL" id="KZ997925">
    <property type="protein sequence ID" value="RKO86774.1"/>
    <property type="molecule type" value="Genomic_DNA"/>
</dbReference>
<feature type="binding site" evidence="22">
    <location>
        <position position="168"/>
    </location>
    <ligand>
        <name>Mg(2+)</name>
        <dbReference type="ChEBI" id="CHEBI:18420"/>
        <label>1</label>
    </ligand>
</feature>
<dbReference type="OrthoDB" id="5212574at2759"/>
<dbReference type="InterPro" id="IPR036615">
    <property type="entry name" value="Mur_ligase_C_dom_sf"/>
</dbReference>
<dbReference type="Proteomes" id="UP000269721">
    <property type="component" value="Unassembled WGS sequence"/>
</dbReference>
<dbReference type="InterPro" id="IPR036565">
    <property type="entry name" value="Mur-like_cat_sf"/>
</dbReference>
<evidence type="ECO:0000256" key="5">
    <source>
        <dbReference type="ARBA" id="ARBA00005150"/>
    </source>
</evidence>
<evidence type="ECO:0000256" key="19">
    <source>
        <dbReference type="ARBA" id="ARBA00030876"/>
    </source>
</evidence>
<keyword evidence="12 21" id="KW-0547">Nucleotide-binding</keyword>
<keyword evidence="15 22" id="KW-0460">Magnesium</keyword>
<dbReference type="Gene3D" id="3.40.1190.10">
    <property type="entry name" value="Mur-like, catalytic domain"/>
    <property type="match status" value="1"/>
</dbReference>
<accession>A0A4P9W3Q3</accession>
<keyword evidence="8" id="KW-0963">Cytoplasm</keyword>
<keyword evidence="24" id="KW-1185">Reference proteome</keyword>
<dbReference type="AlphaFoldDB" id="A0A4P9W3Q3"/>
<proteinExistence type="inferred from homology"/>
<evidence type="ECO:0000256" key="16">
    <source>
        <dbReference type="ARBA" id="ARBA00023128"/>
    </source>
</evidence>
<evidence type="ECO:0000256" key="3">
    <source>
        <dbReference type="ARBA" id="ARBA00004305"/>
    </source>
</evidence>
<dbReference type="GO" id="GO:0004326">
    <property type="term" value="F:tetrahydrofolylpolyglutamate synthase activity"/>
    <property type="evidence" value="ECO:0007669"/>
    <property type="project" value="UniProtKB-EC"/>
</dbReference>
<evidence type="ECO:0000256" key="14">
    <source>
        <dbReference type="ARBA" id="ARBA00022840"/>
    </source>
</evidence>
<comment type="similarity">
    <text evidence="6">Belongs to the folylpolyglutamate synthase family.</text>
</comment>
<evidence type="ECO:0000256" key="17">
    <source>
        <dbReference type="ARBA" id="ARBA00023136"/>
    </source>
</evidence>
<dbReference type="InterPro" id="IPR023600">
    <property type="entry name" value="Folylpolyglutamate_synth_euk"/>
</dbReference>
<dbReference type="InterPro" id="IPR018109">
    <property type="entry name" value="Folylpolyglutamate_synth_CS"/>
</dbReference>
<keyword evidence="17" id="KW-0472">Membrane</keyword>
<dbReference type="SUPFAM" id="SSF53623">
    <property type="entry name" value="MurD-like peptide ligases, catalytic domain"/>
    <property type="match status" value="1"/>
</dbReference>
<evidence type="ECO:0000256" key="13">
    <source>
        <dbReference type="ARBA" id="ARBA00022792"/>
    </source>
</evidence>
<evidence type="ECO:0000313" key="23">
    <source>
        <dbReference type="EMBL" id="RKO86774.1"/>
    </source>
</evidence>
<feature type="binding site" evidence="22">
    <location>
        <position position="196"/>
    </location>
    <ligand>
        <name>Mg(2+)</name>
        <dbReference type="ChEBI" id="CHEBI:18420"/>
        <label>1</label>
    </ligand>
</feature>
<dbReference type="GO" id="GO:0005524">
    <property type="term" value="F:ATP binding"/>
    <property type="evidence" value="ECO:0007669"/>
    <property type="project" value="UniProtKB-KW"/>
</dbReference>
<keyword evidence="16" id="KW-0496">Mitochondrion</keyword>
<keyword evidence="9" id="KW-0554">One-carbon metabolism</keyword>
<dbReference type="PANTHER" id="PTHR11136">
    <property type="entry name" value="FOLYLPOLYGLUTAMATE SYNTHASE-RELATED"/>
    <property type="match status" value="1"/>
</dbReference>
<comment type="catalytic activity">
    <reaction evidence="20">
        <text>(6S)-5,6,7,8-tetrahydrofolyl-(gamma-L-Glu)(n) + L-glutamate + ATP = (6S)-5,6,7,8-tetrahydrofolyl-(gamma-L-Glu)(n+1) + ADP + phosphate + H(+)</text>
        <dbReference type="Rhea" id="RHEA:10580"/>
        <dbReference type="Rhea" id="RHEA-COMP:14738"/>
        <dbReference type="Rhea" id="RHEA-COMP:14740"/>
        <dbReference type="ChEBI" id="CHEBI:15378"/>
        <dbReference type="ChEBI" id="CHEBI:29985"/>
        <dbReference type="ChEBI" id="CHEBI:30616"/>
        <dbReference type="ChEBI" id="CHEBI:43474"/>
        <dbReference type="ChEBI" id="CHEBI:141005"/>
        <dbReference type="ChEBI" id="CHEBI:456216"/>
        <dbReference type="EC" id="6.3.2.17"/>
    </reaction>
</comment>
<dbReference type="GO" id="GO:0046872">
    <property type="term" value="F:metal ion binding"/>
    <property type="evidence" value="ECO:0007669"/>
    <property type="project" value="UniProtKB-KW"/>
</dbReference>
<dbReference type="PROSITE" id="PS01011">
    <property type="entry name" value="FOLYLPOLYGLU_SYNT_1"/>
    <property type="match status" value="1"/>
</dbReference>
<evidence type="ECO:0000256" key="6">
    <source>
        <dbReference type="ARBA" id="ARBA00008276"/>
    </source>
</evidence>
<dbReference type="NCBIfam" id="TIGR01499">
    <property type="entry name" value="folC"/>
    <property type="match status" value="1"/>
</dbReference>
<evidence type="ECO:0000256" key="1">
    <source>
        <dbReference type="ARBA" id="ARBA00001944"/>
    </source>
</evidence>
<dbReference type="GO" id="GO:0006730">
    <property type="term" value="P:one-carbon metabolic process"/>
    <property type="evidence" value="ECO:0007669"/>
    <property type="project" value="UniProtKB-KW"/>
</dbReference>
<evidence type="ECO:0000256" key="7">
    <source>
        <dbReference type="ARBA" id="ARBA00013025"/>
    </source>
</evidence>
<protein>
    <recommendedName>
        <fullName evidence="7">tetrahydrofolate synthase</fullName>
        <ecNumber evidence="7">6.3.2.17</ecNumber>
    </recommendedName>
    <alternativeName>
        <fullName evidence="19">Folylpoly-gamma-glutamate synthetase</fullName>
    </alternativeName>
    <alternativeName>
        <fullName evidence="18">Tetrahydrofolylpolyglutamate synthase</fullName>
    </alternativeName>
</protein>
<evidence type="ECO:0000256" key="9">
    <source>
        <dbReference type="ARBA" id="ARBA00022563"/>
    </source>
</evidence>
<evidence type="ECO:0000256" key="10">
    <source>
        <dbReference type="ARBA" id="ARBA00022598"/>
    </source>
</evidence>
<keyword evidence="11 22" id="KW-0479">Metal-binding</keyword>
<evidence type="ECO:0000256" key="11">
    <source>
        <dbReference type="ARBA" id="ARBA00022723"/>
    </source>
</evidence>
<name>A0A4P9W3Q3_9FUNG</name>
<gene>
    <name evidence="23" type="ORF">BDK51DRAFT_31699</name>
</gene>
<evidence type="ECO:0000256" key="18">
    <source>
        <dbReference type="ARBA" id="ARBA00030592"/>
    </source>
</evidence>
<evidence type="ECO:0000256" key="15">
    <source>
        <dbReference type="ARBA" id="ARBA00022842"/>
    </source>
</evidence>
<dbReference type="PIRSF" id="PIRSF038895">
    <property type="entry name" value="FPGS"/>
    <property type="match status" value="1"/>
</dbReference>
<evidence type="ECO:0000256" key="20">
    <source>
        <dbReference type="ARBA" id="ARBA00047493"/>
    </source>
</evidence>
<feature type="binding site" evidence="21">
    <location>
        <position position="324"/>
    </location>
    <ligand>
        <name>ATP</name>
        <dbReference type="ChEBI" id="CHEBI:30616"/>
    </ligand>
</feature>
<sequence>AAIGKLNSLQSNVAALEAVRKSGDMNLRSISEMQQFLRRAGYESTDLDPLNVIHIAGTKGKGSTAAICESIMRRATIIDEKTGFSRPVRTGLFTSPHILEVRDRFSIDGVPISQDLFAKYFFDVWDALENTKSEVKDGCPEKPMYFRFLTLMGFHLFLKEKVDVLVLEVGVGGEYDSTNVVAAPVVCGITPLGYDHLAVLGKTLDKIAWHKGGIMKPGVPAWTVEQPEEAAAVLQSRSKELKVASFHEIPSQNVDSIVNGRKIGLAGKHQRTNAALAISLCETWISERQRAGSPVNLEESGLVKGLETVCTDWLNDIIVEARADGSAPDPTEQILIFNCTHGRDGAKLLKSAFDLHVSGVPFSRVIFCTNDPFPPSSGGIKPDYTNHNEAHFSDLPLQKQLAQAWRDLAAEAGTTVADPLVLPTIEAAVQAAAAQIGPHAYGRVLVTGSLYLVGGLLTVFKAEV</sequence>
<dbReference type="GO" id="GO:0005743">
    <property type="term" value="C:mitochondrial inner membrane"/>
    <property type="evidence" value="ECO:0007669"/>
    <property type="project" value="UniProtKB-SubCell"/>
</dbReference>
<dbReference type="PROSITE" id="PS01012">
    <property type="entry name" value="FOLYLPOLYGLU_SYNT_2"/>
    <property type="match status" value="1"/>
</dbReference>
<organism evidence="23 24">
    <name type="scientific">Blyttiomyces helicus</name>
    <dbReference type="NCBI Taxonomy" id="388810"/>
    <lineage>
        <taxon>Eukaryota</taxon>
        <taxon>Fungi</taxon>
        <taxon>Fungi incertae sedis</taxon>
        <taxon>Chytridiomycota</taxon>
        <taxon>Chytridiomycota incertae sedis</taxon>
        <taxon>Chytridiomycetes</taxon>
        <taxon>Chytridiomycetes incertae sedis</taxon>
        <taxon>Blyttiomyces</taxon>
    </lineage>
</organism>
<evidence type="ECO:0000256" key="8">
    <source>
        <dbReference type="ARBA" id="ARBA00022490"/>
    </source>
</evidence>
<evidence type="ECO:0000256" key="4">
    <source>
        <dbReference type="ARBA" id="ARBA00004496"/>
    </source>
</evidence>
<evidence type="ECO:0000256" key="21">
    <source>
        <dbReference type="PIRSR" id="PIRSR038895-1"/>
    </source>
</evidence>
<keyword evidence="13" id="KW-0999">Mitochondrion inner membrane</keyword>
<comment type="cofactor">
    <cofactor evidence="1">
        <name>a monovalent cation</name>
        <dbReference type="ChEBI" id="CHEBI:60242"/>
    </cofactor>
</comment>
<comment type="pathway">
    <text evidence="5">Cofactor biosynthesis; tetrahydrofolylpolyglutamate biosynthesis.</text>
</comment>
<evidence type="ECO:0000256" key="12">
    <source>
        <dbReference type="ARBA" id="ARBA00022741"/>
    </source>
</evidence>
<dbReference type="EC" id="6.3.2.17" evidence="7"/>
<dbReference type="UniPathway" id="UPA00850"/>
<dbReference type="InterPro" id="IPR001645">
    <property type="entry name" value="Folylpolyglutamate_synth"/>
</dbReference>